<dbReference type="InterPro" id="IPR006119">
    <property type="entry name" value="Resolv_N"/>
</dbReference>
<dbReference type="PROSITE" id="PS51736">
    <property type="entry name" value="RECOMBINASES_3"/>
    <property type="match status" value="1"/>
</dbReference>
<evidence type="ECO:0000256" key="2">
    <source>
        <dbReference type="ARBA" id="ARBA00022908"/>
    </source>
</evidence>
<feature type="active site" description="O-(5'-phospho-DNA)-serine intermediate" evidence="5">
    <location>
        <position position="66"/>
    </location>
</feature>
<dbReference type="SMART" id="SM00857">
    <property type="entry name" value="Resolvase"/>
    <property type="match status" value="1"/>
</dbReference>
<dbReference type="CDD" id="cd03768">
    <property type="entry name" value="SR_ResInv"/>
    <property type="match status" value="1"/>
</dbReference>
<dbReference type="PANTHER" id="PTHR30461">
    <property type="entry name" value="DNA-INVERTASE FROM LAMBDOID PROPHAGE"/>
    <property type="match status" value="1"/>
</dbReference>
<evidence type="ECO:0000256" key="1">
    <source>
        <dbReference type="ARBA" id="ARBA00009913"/>
    </source>
</evidence>
<keyword evidence="8" id="KW-1185">Reference proteome</keyword>
<gene>
    <name evidence="7" type="ORF">ACJDU8_07215</name>
</gene>
<dbReference type="RefSeq" id="WP_406791473.1">
    <property type="nucleotide sequence ID" value="NZ_JBJHZX010000008.1"/>
</dbReference>
<comment type="similarity">
    <text evidence="1">Belongs to the site-specific recombinase resolvase family.</text>
</comment>
<dbReference type="PANTHER" id="PTHR30461:SF26">
    <property type="entry name" value="RESOLVASE HOMOLOG YNEB"/>
    <property type="match status" value="1"/>
</dbReference>
<keyword evidence="3" id="KW-0238">DNA-binding</keyword>
<evidence type="ECO:0000256" key="3">
    <source>
        <dbReference type="ARBA" id="ARBA00023125"/>
    </source>
</evidence>
<organism evidence="7 8">
    <name type="scientific">Candidatus Clostridium eludens</name>
    <dbReference type="NCBI Taxonomy" id="3381663"/>
    <lineage>
        <taxon>Bacteria</taxon>
        <taxon>Bacillati</taxon>
        <taxon>Bacillota</taxon>
        <taxon>Clostridia</taxon>
        <taxon>Eubacteriales</taxon>
        <taxon>Clostridiaceae</taxon>
        <taxon>Clostridium</taxon>
    </lineage>
</organism>
<dbReference type="Proteomes" id="UP001623660">
    <property type="component" value="Unassembled WGS sequence"/>
</dbReference>
<name>A0ABW8SJI1_9CLOT</name>
<comment type="caution">
    <text evidence="7">The sequence shown here is derived from an EMBL/GenBank/DDBJ whole genome shotgun (WGS) entry which is preliminary data.</text>
</comment>
<evidence type="ECO:0000313" key="7">
    <source>
        <dbReference type="EMBL" id="MFL0195354.1"/>
    </source>
</evidence>
<evidence type="ECO:0000259" key="6">
    <source>
        <dbReference type="PROSITE" id="PS51736"/>
    </source>
</evidence>
<dbReference type="EMBL" id="JBJHZX010000008">
    <property type="protein sequence ID" value="MFL0195354.1"/>
    <property type="molecule type" value="Genomic_DNA"/>
</dbReference>
<dbReference type="Pfam" id="PF00239">
    <property type="entry name" value="Resolvase"/>
    <property type="match status" value="1"/>
</dbReference>
<feature type="domain" description="Resolvase/invertase-type recombinase catalytic" evidence="6">
    <location>
        <begin position="58"/>
        <end position="188"/>
    </location>
</feature>
<evidence type="ECO:0000313" key="8">
    <source>
        <dbReference type="Proteomes" id="UP001623660"/>
    </source>
</evidence>
<dbReference type="PROSITE" id="PS00397">
    <property type="entry name" value="RECOMBINASES_1"/>
    <property type="match status" value="1"/>
</dbReference>
<sequence length="188" mass="21603">MKEGKKSMVGLNRIFLFGEKSALFGIKNTLDKLLITINIMKIYYYRRIEVKERKSLIMNIGYVRVSTVEQNERRQVEVLKKYSMDKVFTEKVSTKNIDRPELKAMIGFAREGDTIYVSSLDRLARSTKGLLNIVEELQVKGVHLVSDKENIDTSTTTGKLMITMISAIAEFERVNLLERQKEGTCRGK</sequence>
<reference evidence="7 8" key="1">
    <citation type="submission" date="2024-11" db="EMBL/GenBank/DDBJ databases">
        <authorList>
            <person name="Heng Y.C."/>
            <person name="Lim A.C.H."/>
            <person name="Lee J.K.Y."/>
            <person name="Kittelmann S."/>
        </authorList>
    </citation>
    <scope>NUCLEOTIDE SEQUENCE [LARGE SCALE GENOMIC DNA]</scope>
    <source>
        <strain evidence="7 8">WILCCON 0269</strain>
    </source>
</reference>
<dbReference type="InterPro" id="IPR036162">
    <property type="entry name" value="Resolvase-like_N_sf"/>
</dbReference>
<proteinExistence type="inferred from homology"/>
<dbReference type="SUPFAM" id="SSF53041">
    <property type="entry name" value="Resolvase-like"/>
    <property type="match status" value="1"/>
</dbReference>
<dbReference type="InterPro" id="IPR050639">
    <property type="entry name" value="SSR_resolvase"/>
</dbReference>
<keyword evidence="2" id="KW-0229">DNA integration</keyword>
<dbReference type="InterPro" id="IPR006118">
    <property type="entry name" value="Recombinase_CS"/>
</dbReference>
<keyword evidence="4" id="KW-0233">DNA recombination</keyword>
<evidence type="ECO:0000256" key="4">
    <source>
        <dbReference type="ARBA" id="ARBA00023172"/>
    </source>
</evidence>
<protein>
    <submittedName>
        <fullName evidence="7">Recombinase family protein</fullName>
    </submittedName>
</protein>
<evidence type="ECO:0000256" key="5">
    <source>
        <dbReference type="PROSITE-ProRule" id="PRU10137"/>
    </source>
</evidence>
<accession>A0ABW8SJI1</accession>
<dbReference type="Gene3D" id="3.40.50.1390">
    <property type="entry name" value="Resolvase, N-terminal catalytic domain"/>
    <property type="match status" value="1"/>
</dbReference>